<proteinExistence type="predicted"/>
<accession>A0A2N7EEA9</accession>
<protein>
    <submittedName>
        <fullName evidence="1">Uncharacterized protein</fullName>
    </submittedName>
</protein>
<organism evidence="1 3">
    <name type="scientific">Vibrio splendidus</name>
    <dbReference type="NCBI Taxonomy" id="29497"/>
    <lineage>
        <taxon>Bacteria</taxon>
        <taxon>Pseudomonadati</taxon>
        <taxon>Pseudomonadota</taxon>
        <taxon>Gammaproteobacteria</taxon>
        <taxon>Vibrionales</taxon>
        <taxon>Vibrionaceae</taxon>
        <taxon>Vibrio</taxon>
    </lineage>
</organism>
<dbReference type="AlphaFoldDB" id="A0A2N7EEA9"/>
<gene>
    <name evidence="2" type="ORF">CWO07_16725</name>
    <name evidence="1" type="ORF">CWO36_11735</name>
</gene>
<dbReference type="EMBL" id="PIFK01000034">
    <property type="protein sequence ID" value="PTP30177.1"/>
    <property type="molecule type" value="Genomic_DNA"/>
</dbReference>
<evidence type="ECO:0000313" key="2">
    <source>
        <dbReference type="EMBL" id="PTP30177.1"/>
    </source>
</evidence>
<evidence type="ECO:0000313" key="1">
    <source>
        <dbReference type="EMBL" id="PTP19094.1"/>
    </source>
</evidence>
<comment type="caution">
    <text evidence="1">The sequence shown here is derived from an EMBL/GenBank/DDBJ whole genome shotgun (WGS) entry which is preliminary data.</text>
</comment>
<reference evidence="3 4" key="1">
    <citation type="submission" date="2017-11" db="EMBL/GenBank/DDBJ databases">
        <title>Population delineation of vibrios coincides with oyster pathogenicity.</title>
        <authorList>
            <person name="Bruto M."/>
            <person name="Labreuche Y."/>
            <person name="James A."/>
            <person name="Piel D."/>
            <person name="Chenivesse S."/>
            <person name="Petton B."/>
            <person name="Polz M.F."/>
            <person name="Le Roux F."/>
        </authorList>
    </citation>
    <scope>NUCLEOTIDE SEQUENCE [LARGE SCALE GENOMIC DNA]</scope>
    <source>
        <strain evidence="1 3">1F_55</strain>
        <strain evidence="2 4">FF_144</strain>
    </source>
</reference>
<name>A0A2N7EEA9_VIBSP</name>
<sequence>MLFDNMGFLFVYGLSKWNMKHIFINVHKSIKLPISCPRFIFFYNLSNGLISFSDCFCYFE</sequence>
<dbReference type="EMBL" id="PIGA01000016">
    <property type="protein sequence ID" value="PTP19094.1"/>
    <property type="molecule type" value="Genomic_DNA"/>
</dbReference>
<dbReference type="Proteomes" id="UP000244197">
    <property type="component" value="Unassembled WGS sequence"/>
</dbReference>
<evidence type="ECO:0000313" key="4">
    <source>
        <dbReference type="Proteomes" id="UP000244197"/>
    </source>
</evidence>
<dbReference type="Proteomes" id="UP000244080">
    <property type="component" value="Unassembled WGS sequence"/>
</dbReference>
<evidence type="ECO:0000313" key="3">
    <source>
        <dbReference type="Proteomes" id="UP000244080"/>
    </source>
</evidence>